<name>A0ABP8AMC1_9ACTN</name>
<reference evidence="3" key="1">
    <citation type="journal article" date="2019" name="Int. J. Syst. Evol. Microbiol.">
        <title>The Global Catalogue of Microorganisms (GCM) 10K type strain sequencing project: providing services to taxonomists for standard genome sequencing and annotation.</title>
        <authorList>
            <consortium name="The Broad Institute Genomics Platform"/>
            <consortium name="The Broad Institute Genome Sequencing Center for Infectious Disease"/>
            <person name="Wu L."/>
            <person name="Ma J."/>
        </authorList>
    </citation>
    <scope>NUCLEOTIDE SEQUENCE [LARGE SCALE GENOMIC DNA]</scope>
    <source>
        <strain evidence="3">JCM 17388</strain>
    </source>
</reference>
<dbReference type="Pfam" id="PF21806">
    <property type="entry name" value="DUF6879"/>
    <property type="match status" value="1"/>
</dbReference>
<dbReference type="Proteomes" id="UP001501251">
    <property type="component" value="Unassembled WGS sequence"/>
</dbReference>
<sequence length="197" mass="22786">MRIYPPAESTELSTTDGHVDDFGRFFNELRSRWVKVERLQEYDESDFEGYRAFKNGDFATARKLVQEMVRGQQEIYTLARQRGISMVRVRICDLPLSSYLVNYEIPAYLADIECGEDIRFVDSRDIRQLLSDSGISDYVLYDDTRVVALIYDEATARVREARLVDSPALVAKYAELSDELIERSVPMLESPIYRSVI</sequence>
<evidence type="ECO:0000259" key="1">
    <source>
        <dbReference type="Pfam" id="PF21806"/>
    </source>
</evidence>
<keyword evidence="3" id="KW-1185">Reference proteome</keyword>
<feature type="domain" description="DUF6879" evidence="1">
    <location>
        <begin position="20"/>
        <end position="187"/>
    </location>
</feature>
<gene>
    <name evidence="2" type="ORF">GCM10022252_17870</name>
</gene>
<comment type="caution">
    <text evidence="2">The sequence shown here is derived from an EMBL/GenBank/DDBJ whole genome shotgun (WGS) entry which is preliminary data.</text>
</comment>
<protein>
    <recommendedName>
        <fullName evidence="1">DUF6879 domain-containing protein</fullName>
    </recommendedName>
</protein>
<organism evidence="2 3">
    <name type="scientific">Streptosporangium oxazolinicum</name>
    <dbReference type="NCBI Taxonomy" id="909287"/>
    <lineage>
        <taxon>Bacteria</taxon>
        <taxon>Bacillati</taxon>
        <taxon>Actinomycetota</taxon>
        <taxon>Actinomycetes</taxon>
        <taxon>Streptosporangiales</taxon>
        <taxon>Streptosporangiaceae</taxon>
        <taxon>Streptosporangium</taxon>
    </lineage>
</organism>
<evidence type="ECO:0000313" key="2">
    <source>
        <dbReference type="EMBL" id="GAA4186221.1"/>
    </source>
</evidence>
<dbReference type="EMBL" id="BAABAQ010000002">
    <property type="protein sequence ID" value="GAA4186221.1"/>
    <property type="molecule type" value="Genomic_DNA"/>
</dbReference>
<accession>A0ABP8AMC1</accession>
<evidence type="ECO:0000313" key="3">
    <source>
        <dbReference type="Proteomes" id="UP001501251"/>
    </source>
</evidence>
<dbReference type="RefSeq" id="WP_344916857.1">
    <property type="nucleotide sequence ID" value="NZ_BAABAQ010000002.1"/>
</dbReference>
<dbReference type="InterPro" id="IPR049244">
    <property type="entry name" value="DUF6879"/>
</dbReference>
<proteinExistence type="predicted"/>